<sequence>MELLSARPSGLAGSPGEIVVDSGLPALDCRILDISPAGATLALPDAAAVPETITLAVAGEFVMRRCRVVRRGRDRLVVAFEMPA</sequence>
<evidence type="ECO:0000259" key="1">
    <source>
        <dbReference type="Pfam" id="PF07238"/>
    </source>
</evidence>
<evidence type="ECO:0000313" key="3">
    <source>
        <dbReference type="Proteomes" id="UP001407347"/>
    </source>
</evidence>
<dbReference type="Proteomes" id="UP001407347">
    <property type="component" value="Unassembled WGS sequence"/>
</dbReference>
<feature type="domain" description="PilZ" evidence="1">
    <location>
        <begin position="18"/>
        <end position="81"/>
    </location>
</feature>
<dbReference type="InterPro" id="IPR009875">
    <property type="entry name" value="PilZ_domain"/>
</dbReference>
<keyword evidence="3" id="KW-1185">Reference proteome</keyword>
<comment type="caution">
    <text evidence="2">The sequence shown here is derived from an EMBL/GenBank/DDBJ whole genome shotgun (WGS) entry which is preliminary data.</text>
</comment>
<dbReference type="EMBL" id="JAQYXP010000002">
    <property type="protein sequence ID" value="MEN3235820.1"/>
    <property type="molecule type" value="Genomic_DNA"/>
</dbReference>
<proteinExistence type="predicted"/>
<protein>
    <submittedName>
        <fullName evidence="2">PilZ domain-containing protein</fullName>
    </submittedName>
</protein>
<name>A0ABU9ZY39_9HYPH</name>
<evidence type="ECO:0000313" key="2">
    <source>
        <dbReference type="EMBL" id="MEN3235820.1"/>
    </source>
</evidence>
<dbReference type="Pfam" id="PF07238">
    <property type="entry name" value="PilZ"/>
    <property type="match status" value="1"/>
</dbReference>
<organism evidence="2 3">
    <name type="scientific">Methylobacterium ajmalii</name>
    <dbReference type="NCBI Taxonomy" id="2738439"/>
    <lineage>
        <taxon>Bacteria</taxon>
        <taxon>Pseudomonadati</taxon>
        <taxon>Pseudomonadota</taxon>
        <taxon>Alphaproteobacteria</taxon>
        <taxon>Hyphomicrobiales</taxon>
        <taxon>Methylobacteriaceae</taxon>
        <taxon>Methylobacterium</taxon>
    </lineage>
</organism>
<accession>A0ABU9ZY39</accession>
<gene>
    <name evidence="2" type="ORF">PUR29_19885</name>
</gene>
<reference evidence="2 3" key="1">
    <citation type="journal article" date="2023" name="PLoS ONE">
        <title>Complete genome assembly of Hawai'i environmental nontuberculous mycobacteria reveals unexpected co-isolation with methylobacteria.</title>
        <authorList>
            <person name="Hendrix J."/>
            <person name="Epperson L.E."/>
            <person name="Tong E.I."/>
            <person name="Chan Y.L."/>
            <person name="Hasan N.A."/>
            <person name="Dawrs S.N."/>
            <person name="Norton G.J."/>
            <person name="Virdi R."/>
            <person name="Crooks J.L."/>
            <person name="Chan E.D."/>
            <person name="Honda J.R."/>
            <person name="Strong M."/>
        </authorList>
    </citation>
    <scope>NUCLEOTIDE SEQUENCE [LARGE SCALE GENOMIC DNA]</scope>
    <source>
        <strain evidence="2 3">NJH_HI04-1</strain>
    </source>
</reference>